<dbReference type="HOGENOM" id="CLU_2802146_0_0_2"/>
<protein>
    <submittedName>
        <fullName evidence="2">Uncharacterized protein</fullName>
    </submittedName>
</protein>
<dbReference type="Proteomes" id="UP000030649">
    <property type="component" value="Unassembled WGS sequence"/>
</dbReference>
<feature type="transmembrane region" description="Helical" evidence="1">
    <location>
        <begin position="37"/>
        <end position="57"/>
    </location>
</feature>
<dbReference type="AlphaFoldDB" id="U1MNP1"/>
<evidence type="ECO:0000256" key="1">
    <source>
        <dbReference type="SAM" id="Phobius"/>
    </source>
</evidence>
<name>U1MNP1_9EURY</name>
<dbReference type="EMBL" id="KE356560">
    <property type="protein sequence ID" value="ERG91474.1"/>
    <property type="molecule type" value="Genomic_DNA"/>
</dbReference>
<keyword evidence="1" id="KW-1133">Transmembrane helix</keyword>
<evidence type="ECO:0000313" key="2">
    <source>
        <dbReference type="EMBL" id="ERG91474.1"/>
    </source>
</evidence>
<sequence>MTTMPHCLHAGQSGPWTRRERLCICLRERRYRRPTRLGFKAVLVVIAHGALVIYLVSESGGSAQQVA</sequence>
<accession>U1MNP1</accession>
<reference evidence="2 3" key="1">
    <citation type="journal article" date="2013" name="PLoS ONE">
        <title>Assembly-driven community genomics of a hypersaline microbial ecosystem.</title>
        <authorList>
            <person name="Podell S."/>
            <person name="Ugalde J.A."/>
            <person name="Narasingarao P."/>
            <person name="Banfield J.F."/>
            <person name="Heidelberg K.B."/>
            <person name="Allen E.E."/>
        </authorList>
    </citation>
    <scope>NUCLEOTIDE SEQUENCE [LARGE SCALE GENOMIC DNA]</scope>
    <source>
        <strain evidence="3">J07HQW1</strain>
    </source>
</reference>
<keyword evidence="1" id="KW-0812">Transmembrane</keyword>
<evidence type="ECO:0000313" key="3">
    <source>
        <dbReference type="Proteomes" id="UP000030649"/>
    </source>
</evidence>
<keyword evidence="1" id="KW-0472">Membrane</keyword>
<organism evidence="2 3">
    <name type="scientific">Haloquadratum walsbyi J07HQW1</name>
    <dbReference type="NCBI Taxonomy" id="1238424"/>
    <lineage>
        <taxon>Archaea</taxon>
        <taxon>Methanobacteriati</taxon>
        <taxon>Methanobacteriota</taxon>
        <taxon>Stenosarchaea group</taxon>
        <taxon>Halobacteria</taxon>
        <taxon>Halobacteriales</taxon>
        <taxon>Haloferacaceae</taxon>
        <taxon>Haloquadratum</taxon>
    </lineage>
</organism>
<gene>
    <name evidence="2" type="ORF">J07HQW1_01508</name>
</gene>
<proteinExistence type="predicted"/>